<evidence type="ECO:0000313" key="1">
    <source>
        <dbReference type="EMBL" id="MVQ49667.1"/>
    </source>
</evidence>
<comment type="caution">
    <text evidence="1">The sequence shown here is derived from an EMBL/GenBank/DDBJ whole genome shotgun (WGS) entry which is preliminary data.</text>
</comment>
<keyword evidence="2" id="KW-1185">Reference proteome</keyword>
<dbReference type="SUPFAM" id="SSF141571">
    <property type="entry name" value="Pentapeptide repeat-like"/>
    <property type="match status" value="1"/>
</dbReference>
<accession>A0A6L6XSR9</accession>
<dbReference type="RefSeq" id="WP_157342445.1">
    <property type="nucleotide sequence ID" value="NZ_WSEK01000004.1"/>
</dbReference>
<evidence type="ECO:0000313" key="2">
    <source>
        <dbReference type="Proteomes" id="UP000473525"/>
    </source>
</evidence>
<dbReference type="AlphaFoldDB" id="A0A6L6XSR9"/>
<gene>
    <name evidence="1" type="ORF">GON03_10790</name>
</gene>
<reference evidence="1 2" key="1">
    <citation type="submission" date="2019-12" db="EMBL/GenBank/DDBJ databases">
        <authorList>
            <person name="Huq M.A."/>
        </authorList>
    </citation>
    <scope>NUCLEOTIDE SEQUENCE [LARGE SCALE GENOMIC DNA]</scope>
    <source>
        <strain evidence="1 2">MAH-18</strain>
    </source>
</reference>
<dbReference type="Proteomes" id="UP000473525">
    <property type="component" value="Unassembled WGS sequence"/>
</dbReference>
<proteinExistence type="predicted"/>
<name>A0A6L6XSR9_9ACTN</name>
<organism evidence="1 2">
    <name type="scientific">Nocardioides agri</name>
    <dbReference type="NCBI Taxonomy" id="2682843"/>
    <lineage>
        <taxon>Bacteria</taxon>
        <taxon>Bacillati</taxon>
        <taxon>Actinomycetota</taxon>
        <taxon>Actinomycetes</taxon>
        <taxon>Propionibacteriales</taxon>
        <taxon>Nocardioidaceae</taxon>
        <taxon>Nocardioides</taxon>
    </lineage>
</organism>
<dbReference type="EMBL" id="WSEK01000004">
    <property type="protein sequence ID" value="MVQ49667.1"/>
    <property type="molecule type" value="Genomic_DNA"/>
</dbReference>
<dbReference type="Gene3D" id="2.160.20.80">
    <property type="entry name" value="E3 ubiquitin-protein ligase SopA"/>
    <property type="match status" value="1"/>
</dbReference>
<protein>
    <submittedName>
        <fullName evidence="1">Pentapeptide repeat-containing protein</fullName>
    </submittedName>
</protein>
<sequence>MVRGPQLDRLHLDGLEDGDPDELRRDADLDGVRYADLAVPLLDLQGARVASSQWAGLSADEADLRGTRLTDVELDGVNVPVVRAARSQWRDVTVSGRLGSVEAYEAQWRSVHVVGCKISYLNLRGAEVADLAFTDCVVEELDLVGAIARRVRLSGTRVGQLNVQHADLQDVDLRGATFEAVDGVLGLRGATVSPDQLALLAPLLAAGLGLDVEP</sequence>